<proteinExistence type="predicted"/>
<name>A0ABP9RWW8_9GAMM</name>
<protein>
    <submittedName>
        <fullName evidence="2">Uncharacterized protein</fullName>
    </submittedName>
</protein>
<dbReference type="Proteomes" id="UP001501600">
    <property type="component" value="Unassembled WGS sequence"/>
</dbReference>
<accession>A0ABP9RWW8</accession>
<evidence type="ECO:0000256" key="1">
    <source>
        <dbReference type="SAM" id="MobiDB-lite"/>
    </source>
</evidence>
<evidence type="ECO:0000313" key="3">
    <source>
        <dbReference type="Proteomes" id="UP001501600"/>
    </source>
</evidence>
<comment type="caution">
    <text evidence="2">The sequence shown here is derived from an EMBL/GenBank/DDBJ whole genome shotgun (WGS) entry which is preliminary data.</text>
</comment>
<feature type="region of interest" description="Disordered" evidence="1">
    <location>
        <begin position="21"/>
        <end position="45"/>
    </location>
</feature>
<reference evidence="3" key="1">
    <citation type="journal article" date="2019" name="Int. J. Syst. Evol. Microbiol.">
        <title>The Global Catalogue of Microorganisms (GCM) 10K type strain sequencing project: providing services to taxonomists for standard genome sequencing and annotation.</title>
        <authorList>
            <consortium name="The Broad Institute Genomics Platform"/>
            <consortium name="The Broad Institute Genome Sequencing Center for Infectious Disease"/>
            <person name="Wu L."/>
            <person name="Ma J."/>
        </authorList>
    </citation>
    <scope>NUCLEOTIDE SEQUENCE [LARGE SCALE GENOMIC DNA]</scope>
    <source>
        <strain evidence="3">JCM 18720</strain>
    </source>
</reference>
<evidence type="ECO:0000313" key="2">
    <source>
        <dbReference type="EMBL" id="GAA5187599.1"/>
    </source>
</evidence>
<gene>
    <name evidence="2" type="ORF">GCM10025772_05570</name>
</gene>
<sequence length="70" mass="6891">MNERDLAFTAGPRGEVIALDPLTGEQDGLGEGEHGGVSGGADPDPGQAALLGQGQVPGTEGVWGHGVATL</sequence>
<keyword evidence="3" id="KW-1185">Reference proteome</keyword>
<dbReference type="EMBL" id="BAABLF010000005">
    <property type="protein sequence ID" value="GAA5187599.1"/>
    <property type="molecule type" value="Genomic_DNA"/>
</dbReference>
<organism evidence="2 3">
    <name type="scientific">Ferrimonas gelatinilytica</name>
    <dbReference type="NCBI Taxonomy" id="1255257"/>
    <lineage>
        <taxon>Bacteria</taxon>
        <taxon>Pseudomonadati</taxon>
        <taxon>Pseudomonadota</taxon>
        <taxon>Gammaproteobacteria</taxon>
        <taxon>Alteromonadales</taxon>
        <taxon>Ferrimonadaceae</taxon>
        <taxon>Ferrimonas</taxon>
    </lineage>
</organism>